<evidence type="ECO:0000259" key="2">
    <source>
        <dbReference type="Pfam" id="PF24808"/>
    </source>
</evidence>
<dbReference type="Pfam" id="PF24808">
    <property type="entry name" value="DUF7707"/>
    <property type="match status" value="1"/>
</dbReference>
<organism evidence="3 4">
    <name type="scientific">Ambispora gerdemannii</name>
    <dbReference type="NCBI Taxonomy" id="144530"/>
    <lineage>
        <taxon>Eukaryota</taxon>
        <taxon>Fungi</taxon>
        <taxon>Fungi incertae sedis</taxon>
        <taxon>Mucoromycota</taxon>
        <taxon>Glomeromycotina</taxon>
        <taxon>Glomeromycetes</taxon>
        <taxon>Archaeosporales</taxon>
        <taxon>Ambisporaceae</taxon>
        <taxon>Ambispora</taxon>
    </lineage>
</organism>
<dbReference type="AlphaFoldDB" id="A0A9N9DRX2"/>
<feature type="region of interest" description="Disordered" evidence="1">
    <location>
        <begin position="53"/>
        <end position="77"/>
    </location>
</feature>
<comment type="caution">
    <text evidence="3">The sequence shown here is derived from an EMBL/GenBank/DDBJ whole genome shotgun (WGS) entry which is preliminary data.</text>
</comment>
<reference evidence="3" key="1">
    <citation type="submission" date="2021-06" db="EMBL/GenBank/DDBJ databases">
        <authorList>
            <person name="Kallberg Y."/>
            <person name="Tangrot J."/>
            <person name="Rosling A."/>
        </authorList>
    </citation>
    <scope>NUCLEOTIDE SEQUENCE</scope>
    <source>
        <strain evidence="3">MT106</strain>
    </source>
</reference>
<evidence type="ECO:0000313" key="4">
    <source>
        <dbReference type="Proteomes" id="UP000789831"/>
    </source>
</evidence>
<keyword evidence="4" id="KW-1185">Reference proteome</keyword>
<sequence>MNGYSPNSTEYTQTIPFFICSGQEQACKENCPPGNKDCTDGCTRNCSATDPKKYTATAPTSTFGSSSTPTSSPSGGSILNSAAITNIPMAIINGSFMVFLTVVL</sequence>
<dbReference type="OrthoDB" id="2439692at2759"/>
<evidence type="ECO:0000256" key="1">
    <source>
        <dbReference type="SAM" id="MobiDB-lite"/>
    </source>
</evidence>
<dbReference type="EMBL" id="CAJVPL010004253">
    <property type="protein sequence ID" value="CAG8645225.1"/>
    <property type="molecule type" value="Genomic_DNA"/>
</dbReference>
<feature type="non-terminal residue" evidence="3">
    <location>
        <position position="104"/>
    </location>
</feature>
<dbReference type="Proteomes" id="UP000789831">
    <property type="component" value="Unassembled WGS sequence"/>
</dbReference>
<evidence type="ECO:0000313" key="3">
    <source>
        <dbReference type="EMBL" id="CAG8645225.1"/>
    </source>
</evidence>
<dbReference type="InterPro" id="IPR056124">
    <property type="entry name" value="DUF7707"/>
</dbReference>
<feature type="domain" description="DUF7707" evidence="2">
    <location>
        <begin position="2"/>
        <end position="47"/>
    </location>
</feature>
<accession>A0A9N9DRX2</accession>
<feature type="compositionally biased region" description="Low complexity" evidence="1">
    <location>
        <begin position="55"/>
        <end position="77"/>
    </location>
</feature>
<gene>
    <name evidence="3" type="ORF">AGERDE_LOCUS11164</name>
</gene>
<protein>
    <submittedName>
        <fullName evidence="3">1877_t:CDS:1</fullName>
    </submittedName>
</protein>
<proteinExistence type="predicted"/>
<name>A0A9N9DRX2_9GLOM</name>